<dbReference type="Pfam" id="PF00817">
    <property type="entry name" value="IMS"/>
    <property type="match status" value="1"/>
</dbReference>
<evidence type="ECO:0000256" key="1">
    <source>
        <dbReference type="ARBA" id="ARBA00022763"/>
    </source>
</evidence>
<feature type="domain" description="UmuC" evidence="2">
    <location>
        <begin position="8"/>
        <end position="113"/>
    </location>
</feature>
<dbReference type="GO" id="GO:0006281">
    <property type="term" value="P:DNA repair"/>
    <property type="evidence" value="ECO:0007669"/>
    <property type="project" value="InterPro"/>
</dbReference>
<accession>A0A7W6NLM0</accession>
<comment type="caution">
    <text evidence="3">The sequence shown here is derived from an EMBL/GenBank/DDBJ whole genome shotgun (WGS) entry which is preliminary data.</text>
</comment>
<dbReference type="AlphaFoldDB" id="A0A7W6NLM0"/>
<evidence type="ECO:0000259" key="2">
    <source>
        <dbReference type="Pfam" id="PF00817"/>
    </source>
</evidence>
<dbReference type="InterPro" id="IPR001126">
    <property type="entry name" value="UmuC"/>
</dbReference>
<keyword evidence="4" id="KW-1185">Reference proteome</keyword>
<name>A0A7W6NLM0_9HYPH</name>
<organism evidence="3 4">
    <name type="scientific">Gellertiella hungarica</name>
    <dbReference type="NCBI Taxonomy" id="1572859"/>
    <lineage>
        <taxon>Bacteria</taxon>
        <taxon>Pseudomonadati</taxon>
        <taxon>Pseudomonadota</taxon>
        <taxon>Alphaproteobacteria</taxon>
        <taxon>Hyphomicrobiales</taxon>
        <taxon>Rhizobiaceae</taxon>
        <taxon>Gellertiella</taxon>
    </lineage>
</organism>
<keyword evidence="1" id="KW-0227">DNA damage</keyword>
<dbReference type="Proteomes" id="UP000528286">
    <property type="component" value="Unassembled WGS sequence"/>
</dbReference>
<dbReference type="CDD" id="cd03468">
    <property type="entry name" value="PolY_like"/>
    <property type="match status" value="1"/>
</dbReference>
<sequence>MRLMALDRKALEAGLKPGQGLAEARAMCLGLDAVPADPQADRQFLAALADWCSRYTPLVARDGMDGLFLDITGCSHLFGGEEGLIADALSRLSAMGLEVEGAIADTPGLAWAVARFTPAAAPQARIVPTGERAERLAPLPVQALRLDPLVVEGLTKAGLRLAGDLLALPRAPLARRFGPMPLLRLDQATGREDEPISPRLPVAGLSCERRLAEPVTREEDILFLAGELARGLLPMLEQRGLGGRLFELSLFRVDGAVFHVHAGSSRPLRDARRIEALFAGRFAALQEDLDAGYGFETARLSVSHAEPLESRQMDLGRPAETADSLADFIDQASARFGPDCLKMPVLLESHLPERASALVPAREGLAAEAGPPASASPFRPVRPIRLFRYPEPVEAVAEVPDGPPVQFRWRRAVHRVVKAEGPERIGAEWWIDGEEAPTRDYYRIEDEDGRRYWLYRQGLYDREPAQPRWFMHGLFA</sequence>
<proteinExistence type="predicted"/>
<reference evidence="3 4" key="1">
    <citation type="submission" date="2020-08" db="EMBL/GenBank/DDBJ databases">
        <title>Genomic Encyclopedia of Type Strains, Phase IV (KMG-IV): sequencing the most valuable type-strain genomes for metagenomic binning, comparative biology and taxonomic classification.</title>
        <authorList>
            <person name="Goeker M."/>
        </authorList>
    </citation>
    <scope>NUCLEOTIDE SEQUENCE [LARGE SCALE GENOMIC DNA]</scope>
    <source>
        <strain evidence="3 4">DSM 29853</strain>
    </source>
</reference>
<dbReference type="PANTHER" id="PTHR35369:SF2">
    <property type="entry name" value="BLR3025 PROTEIN"/>
    <property type="match status" value="1"/>
</dbReference>
<dbReference type="EMBL" id="JACIEZ010000004">
    <property type="protein sequence ID" value="MBB4065467.1"/>
    <property type="molecule type" value="Genomic_DNA"/>
</dbReference>
<dbReference type="SUPFAM" id="SSF56672">
    <property type="entry name" value="DNA/RNA polymerases"/>
    <property type="match status" value="1"/>
</dbReference>
<dbReference type="PANTHER" id="PTHR35369">
    <property type="entry name" value="BLR3025 PROTEIN-RELATED"/>
    <property type="match status" value="1"/>
</dbReference>
<gene>
    <name evidence="3" type="ORF">GGR23_002668</name>
</gene>
<evidence type="ECO:0000313" key="3">
    <source>
        <dbReference type="EMBL" id="MBB4065467.1"/>
    </source>
</evidence>
<dbReference type="InterPro" id="IPR050356">
    <property type="entry name" value="SulA_CellDiv_inhibitor"/>
</dbReference>
<protein>
    <submittedName>
        <fullName evidence="3">Protein ImuB</fullName>
    </submittedName>
</protein>
<dbReference type="InterPro" id="IPR043502">
    <property type="entry name" value="DNA/RNA_pol_sf"/>
</dbReference>
<evidence type="ECO:0000313" key="4">
    <source>
        <dbReference type="Proteomes" id="UP000528286"/>
    </source>
</evidence>